<dbReference type="Proteomes" id="UP000001068">
    <property type="component" value="Chromosome"/>
</dbReference>
<dbReference type="HOGENOM" id="CLU_053800_0_0_2"/>
<dbReference type="Pfam" id="PF24034">
    <property type="entry name" value="DUF7343"/>
    <property type="match status" value="1"/>
</dbReference>
<dbReference type="SUPFAM" id="SSF53850">
    <property type="entry name" value="Periplasmic binding protein-like II"/>
    <property type="match status" value="1"/>
</dbReference>
<proteinExistence type="predicted"/>
<dbReference type="OrthoDB" id="19168at2157"/>
<organism evidence="2 3">
    <name type="scientific">Desulfurococcus mucosus (strain ATCC 35584 / DSM 2162 / JCM 9187 / O7/1)</name>
    <dbReference type="NCBI Taxonomy" id="765177"/>
    <lineage>
        <taxon>Archaea</taxon>
        <taxon>Thermoproteota</taxon>
        <taxon>Thermoprotei</taxon>
        <taxon>Desulfurococcales</taxon>
        <taxon>Desulfurococcaceae</taxon>
        <taxon>Desulfurococcus</taxon>
    </lineage>
</organism>
<name>E8R9K8_DESM0</name>
<dbReference type="InterPro" id="IPR036388">
    <property type="entry name" value="WH-like_DNA-bd_sf"/>
</dbReference>
<dbReference type="InterPro" id="IPR011991">
    <property type="entry name" value="ArsR-like_HTH"/>
</dbReference>
<dbReference type="KEGG" id="dmu:Desmu_0880"/>
<feature type="domain" description="DUF7343" evidence="1">
    <location>
        <begin position="9"/>
        <end position="62"/>
    </location>
</feature>
<evidence type="ECO:0000313" key="3">
    <source>
        <dbReference type="Proteomes" id="UP000001068"/>
    </source>
</evidence>
<dbReference type="InterPro" id="IPR036390">
    <property type="entry name" value="WH_DNA-bd_sf"/>
</dbReference>
<dbReference type="eggNOG" id="arCOG01804">
    <property type="taxonomic scope" value="Archaea"/>
</dbReference>
<reference evidence="3" key="1">
    <citation type="submission" date="2010-11" db="EMBL/GenBank/DDBJ databases">
        <title>The complete genome of Desulfurococcus mucosus DSM 2162.</title>
        <authorList>
            <consortium name="US DOE Joint Genome Institute (JGI-PGF)"/>
            <person name="Lucas S."/>
            <person name="Copeland A."/>
            <person name="Lapidus A."/>
            <person name="Bruce D."/>
            <person name="Goodwin L."/>
            <person name="Pitluck S."/>
            <person name="Kyrpides N."/>
            <person name="Mavromatis K."/>
            <person name="Pagani I."/>
            <person name="Ivanova N."/>
            <person name="Ovchinnikova G."/>
            <person name="Chertkov O."/>
            <person name="Held B."/>
            <person name="Brettin T."/>
            <person name="Detter J.C."/>
            <person name="Tapia R."/>
            <person name="Han C."/>
            <person name="Land M."/>
            <person name="Hauser L."/>
            <person name="Markowitz V."/>
            <person name="Cheng J.-F."/>
            <person name="Hugenholtz P."/>
            <person name="Woyke T."/>
            <person name="Wu D."/>
            <person name="Wirth R."/>
            <person name="Bilek Y."/>
            <person name="Hader T."/>
            <person name="Klenk H.-P."/>
            <person name="Eisen J.A."/>
        </authorList>
    </citation>
    <scope>NUCLEOTIDE SEQUENCE [LARGE SCALE GENOMIC DNA]</scope>
    <source>
        <strain evidence="3">ATCC 35584 / DSM 2162 / JCM 9187 / O7/1</strain>
    </source>
</reference>
<dbReference type="Gene3D" id="1.10.10.10">
    <property type="entry name" value="Winged helix-like DNA-binding domain superfamily/Winged helix DNA-binding domain"/>
    <property type="match status" value="1"/>
</dbReference>
<sequence length="340" mass="37972">MGRDLRRALLELLSSMQGKEVPQSYLHRALNASKSRISEILSELEKEGLIERRVIGRSKIVYVKEGLVEAPITRSSRVLRLGIVYSSEYLFLGYFASRMNEKGYRVEIRVYRDGLEATRSLAEGRIELALSPLVGQLYMYPLYRSYRVIAGGMTGGFKILGPSGESPSATLVYSSRLSTMDYVRSEYVEKAGLEGSVKTMYFKNPEAVANAKGYVVIWHPFYRILEEKGLRDLTGKAGIEVGNCCTLAASNTLSDEVIALVRDAYMASISEYSRNPYRFLEYYSAVTGIPVSILREAVSAYKPSPYIDGETVRRIVAKLGRSVPDQALYTEPLANHDAGF</sequence>
<protein>
    <submittedName>
        <fullName evidence="2">Transcriptional regulator MarR family</fullName>
    </submittedName>
</protein>
<evidence type="ECO:0000313" key="2">
    <source>
        <dbReference type="EMBL" id="ADV65184.1"/>
    </source>
</evidence>
<dbReference type="EMBL" id="CP002363">
    <property type="protein sequence ID" value="ADV65184.1"/>
    <property type="molecule type" value="Genomic_DNA"/>
</dbReference>
<dbReference type="RefSeq" id="WP_013562406.1">
    <property type="nucleotide sequence ID" value="NC_014961.1"/>
</dbReference>
<reference evidence="2 3" key="2">
    <citation type="journal article" date="2011" name="Stand. Genomic Sci.">
        <title>Complete genome sequence of Desulfurococcus mucosus type strain (O7/1).</title>
        <authorList>
            <person name="Wirth R."/>
            <person name="Chertkov O."/>
            <person name="Held B."/>
            <person name="Lapidus A."/>
            <person name="Nolan M."/>
            <person name="Lucas S."/>
            <person name="Hammon N."/>
            <person name="Deshpande S."/>
            <person name="Cheng J.F."/>
            <person name="Tapia R."/>
            <person name="Han C."/>
            <person name="Goodwin L."/>
            <person name="Pitluck S."/>
            <person name="Liolios K."/>
            <person name="Ioanna P."/>
            <person name="Ivanova N."/>
            <person name="Mavromatis K."/>
            <person name="Mikhailova N."/>
            <person name="Pati A."/>
            <person name="Chen A."/>
            <person name="Palaniappan K."/>
            <person name="Land M."/>
            <person name="Hauser L."/>
            <person name="Chang Y.J."/>
            <person name="Jeffries C.D."/>
            <person name="Bilek Y."/>
            <person name="Hader T."/>
            <person name="Rohde M."/>
            <person name="Spring S."/>
            <person name="Sikorski J."/>
            <person name="Goker M."/>
            <person name="Woyke T."/>
            <person name="Bristow J."/>
            <person name="Eisen J.A."/>
            <person name="Markowitz V."/>
            <person name="Hugenholtz P."/>
            <person name="Kyrpides N.C."/>
            <person name="Klenk H.P."/>
        </authorList>
    </citation>
    <scope>NUCLEOTIDE SEQUENCE [LARGE SCALE GENOMIC DNA]</scope>
    <source>
        <strain evidence="3">ATCC 35584 / DSM 2162 / JCM 9187 / O7/1</strain>
    </source>
</reference>
<dbReference type="GeneID" id="10153577"/>
<keyword evidence="3" id="KW-1185">Reference proteome</keyword>
<evidence type="ECO:0000259" key="1">
    <source>
        <dbReference type="Pfam" id="PF24034"/>
    </source>
</evidence>
<dbReference type="CDD" id="cd00090">
    <property type="entry name" value="HTH_ARSR"/>
    <property type="match status" value="1"/>
</dbReference>
<dbReference type="InterPro" id="IPR055767">
    <property type="entry name" value="DUF7343"/>
</dbReference>
<accession>E8R9K8</accession>
<dbReference type="AlphaFoldDB" id="E8R9K8"/>
<dbReference type="STRING" id="765177.Desmu_0880"/>
<gene>
    <name evidence="2" type="ordered locus">Desmu_0880</name>
</gene>
<dbReference type="SUPFAM" id="SSF46785">
    <property type="entry name" value="Winged helix' DNA-binding domain"/>
    <property type="match status" value="1"/>
</dbReference>